<protein>
    <submittedName>
        <fullName evidence="2">Uncharacterized protein</fullName>
    </submittedName>
</protein>
<evidence type="ECO:0000313" key="3">
    <source>
        <dbReference type="Proteomes" id="UP000438429"/>
    </source>
</evidence>
<dbReference type="AlphaFoldDB" id="A0A6A4S3B7"/>
<name>A0A6A4S3B7_SCOMX</name>
<feature type="compositionally biased region" description="Low complexity" evidence="1">
    <location>
        <begin position="29"/>
        <end position="44"/>
    </location>
</feature>
<reference evidence="2 3" key="1">
    <citation type="submission" date="2019-06" db="EMBL/GenBank/DDBJ databases">
        <title>Draft genomes of female and male turbot (Scophthalmus maximus).</title>
        <authorList>
            <person name="Xu H."/>
            <person name="Xu X.-W."/>
            <person name="Shao C."/>
            <person name="Chen S."/>
        </authorList>
    </citation>
    <scope>NUCLEOTIDE SEQUENCE [LARGE SCALE GENOMIC DNA]</scope>
    <source>
        <strain evidence="2">Ysfricsl-2016a</strain>
        <tissue evidence="2">Blood</tissue>
    </source>
</reference>
<feature type="region of interest" description="Disordered" evidence="1">
    <location>
        <begin position="24"/>
        <end position="62"/>
    </location>
</feature>
<evidence type="ECO:0000313" key="2">
    <source>
        <dbReference type="EMBL" id="KAF0029706.1"/>
    </source>
</evidence>
<sequence>MSLPPVQVYTVEKGPTVINEKTLNDRSDTAAVRSTTASTASLSGAPGGEGCERDVPTDRHLPRRGREAKFARWCRGGSAASLRLVSVLSVSGVREGSSLAHTALCLPIRPLRPLRSAPARRRFAPVRLVRCN</sequence>
<comment type="caution">
    <text evidence="2">The sequence shown here is derived from an EMBL/GenBank/DDBJ whole genome shotgun (WGS) entry which is preliminary data.</text>
</comment>
<accession>A0A6A4S3B7</accession>
<proteinExistence type="predicted"/>
<organism evidence="2 3">
    <name type="scientific">Scophthalmus maximus</name>
    <name type="common">Turbot</name>
    <name type="synonym">Psetta maxima</name>
    <dbReference type="NCBI Taxonomy" id="52904"/>
    <lineage>
        <taxon>Eukaryota</taxon>
        <taxon>Metazoa</taxon>
        <taxon>Chordata</taxon>
        <taxon>Craniata</taxon>
        <taxon>Vertebrata</taxon>
        <taxon>Euteleostomi</taxon>
        <taxon>Actinopterygii</taxon>
        <taxon>Neopterygii</taxon>
        <taxon>Teleostei</taxon>
        <taxon>Neoteleostei</taxon>
        <taxon>Acanthomorphata</taxon>
        <taxon>Carangaria</taxon>
        <taxon>Pleuronectiformes</taxon>
        <taxon>Pleuronectoidei</taxon>
        <taxon>Scophthalmidae</taxon>
        <taxon>Scophthalmus</taxon>
    </lineage>
</organism>
<feature type="compositionally biased region" description="Basic and acidic residues" evidence="1">
    <location>
        <begin position="50"/>
        <end position="62"/>
    </location>
</feature>
<dbReference type="Proteomes" id="UP000438429">
    <property type="component" value="Unassembled WGS sequence"/>
</dbReference>
<gene>
    <name evidence="2" type="ORF">F2P81_018811</name>
</gene>
<dbReference type="EMBL" id="VEVO01000016">
    <property type="protein sequence ID" value="KAF0029706.1"/>
    <property type="molecule type" value="Genomic_DNA"/>
</dbReference>
<evidence type="ECO:0000256" key="1">
    <source>
        <dbReference type="SAM" id="MobiDB-lite"/>
    </source>
</evidence>